<gene>
    <name evidence="7" type="ORF">GKJPGBOP_00180</name>
</gene>
<comment type="caution">
    <text evidence="7">The sequence shown here is derived from an EMBL/GenBank/DDBJ whole genome shotgun (WGS) entry which is preliminary data.</text>
</comment>
<evidence type="ECO:0000259" key="6">
    <source>
        <dbReference type="Pfam" id="PF08100"/>
    </source>
</evidence>
<keyword evidence="8" id="KW-1185">Reference proteome</keyword>
<dbReference type="EMBL" id="BHZD01000001">
    <property type="protein sequence ID" value="GCD40530.1"/>
    <property type="molecule type" value="Genomic_DNA"/>
</dbReference>
<dbReference type="CDD" id="cd02440">
    <property type="entry name" value="AdoMet_MTases"/>
    <property type="match status" value="1"/>
</dbReference>
<keyword evidence="1 7" id="KW-0489">Methyltransferase</keyword>
<dbReference type="InterPro" id="IPR012967">
    <property type="entry name" value="COMT_dimerisation"/>
</dbReference>
<dbReference type="SUPFAM" id="SSF46785">
    <property type="entry name" value="Winged helix' DNA-binding domain"/>
    <property type="match status" value="1"/>
</dbReference>
<feature type="domain" description="O-methyltransferase dimerisation" evidence="6">
    <location>
        <begin position="27"/>
        <end position="100"/>
    </location>
</feature>
<name>A0A401VTW6_STREY</name>
<feature type="active site" description="Proton acceptor" evidence="4">
    <location>
        <position position="260"/>
    </location>
</feature>
<keyword evidence="2 7" id="KW-0808">Transferase</keyword>
<organism evidence="7 8">
    <name type="scientific">Streptomyces paromomycinus</name>
    <name type="common">Streptomyces rimosus subsp. paromomycinus</name>
    <dbReference type="NCBI Taxonomy" id="92743"/>
    <lineage>
        <taxon>Bacteria</taxon>
        <taxon>Bacillati</taxon>
        <taxon>Actinomycetota</taxon>
        <taxon>Actinomycetes</taxon>
        <taxon>Kitasatosporales</taxon>
        <taxon>Streptomycetaceae</taxon>
        <taxon>Streptomyces</taxon>
    </lineage>
</organism>
<dbReference type="PROSITE" id="PS51683">
    <property type="entry name" value="SAM_OMT_II"/>
    <property type="match status" value="1"/>
</dbReference>
<dbReference type="InterPro" id="IPR036388">
    <property type="entry name" value="WH-like_DNA-bd_sf"/>
</dbReference>
<dbReference type="InterPro" id="IPR029063">
    <property type="entry name" value="SAM-dependent_MTases_sf"/>
</dbReference>
<dbReference type="Pfam" id="PF00891">
    <property type="entry name" value="Methyltransf_2"/>
    <property type="match status" value="1"/>
</dbReference>
<dbReference type="Gene3D" id="1.10.287.1350">
    <property type="match status" value="1"/>
</dbReference>
<evidence type="ECO:0000313" key="7">
    <source>
        <dbReference type="EMBL" id="GCD40530.1"/>
    </source>
</evidence>
<dbReference type="PIRSF" id="PIRSF005739">
    <property type="entry name" value="O-mtase"/>
    <property type="match status" value="1"/>
</dbReference>
<dbReference type="GO" id="GO:0008171">
    <property type="term" value="F:O-methyltransferase activity"/>
    <property type="evidence" value="ECO:0007669"/>
    <property type="project" value="InterPro"/>
</dbReference>
<dbReference type="Gene3D" id="1.10.10.10">
    <property type="entry name" value="Winged helix-like DNA-binding domain superfamily/Winged helix DNA-binding domain"/>
    <property type="match status" value="1"/>
</dbReference>
<evidence type="ECO:0000313" key="8">
    <source>
        <dbReference type="Proteomes" id="UP000286746"/>
    </source>
</evidence>
<dbReference type="AlphaFoldDB" id="A0A401VTW6"/>
<dbReference type="RefSeq" id="WP_125050862.1">
    <property type="nucleotide sequence ID" value="NZ_BHZD01000001.1"/>
</dbReference>
<dbReference type="InterPro" id="IPR016461">
    <property type="entry name" value="COMT-like"/>
</dbReference>
<accession>A0A401VTW6</accession>
<dbReference type="Proteomes" id="UP000286746">
    <property type="component" value="Unassembled WGS sequence"/>
</dbReference>
<evidence type="ECO:0000256" key="1">
    <source>
        <dbReference type="ARBA" id="ARBA00022603"/>
    </source>
</evidence>
<dbReference type="GO" id="GO:0046983">
    <property type="term" value="F:protein dimerization activity"/>
    <property type="evidence" value="ECO:0007669"/>
    <property type="project" value="InterPro"/>
</dbReference>
<feature type="domain" description="O-methyltransferase C-terminal" evidence="5">
    <location>
        <begin position="131"/>
        <end position="333"/>
    </location>
</feature>
<dbReference type="InterPro" id="IPR001077">
    <property type="entry name" value="COMT_C"/>
</dbReference>
<dbReference type="PANTHER" id="PTHR43712:SF2">
    <property type="entry name" value="O-METHYLTRANSFERASE CICE"/>
    <property type="match status" value="1"/>
</dbReference>
<evidence type="ECO:0000256" key="3">
    <source>
        <dbReference type="ARBA" id="ARBA00022691"/>
    </source>
</evidence>
<evidence type="ECO:0000256" key="4">
    <source>
        <dbReference type="PIRSR" id="PIRSR005739-1"/>
    </source>
</evidence>
<dbReference type="SUPFAM" id="SSF53335">
    <property type="entry name" value="S-adenosyl-L-methionine-dependent methyltransferases"/>
    <property type="match status" value="1"/>
</dbReference>
<dbReference type="Pfam" id="PF08100">
    <property type="entry name" value="Dimerisation"/>
    <property type="match status" value="1"/>
</dbReference>
<protein>
    <submittedName>
        <fullName evidence="7">Hydroxyneurosporene-O-methyltransferase</fullName>
    </submittedName>
</protein>
<dbReference type="InterPro" id="IPR036390">
    <property type="entry name" value="WH_DNA-bd_sf"/>
</dbReference>
<reference evidence="7 8" key="1">
    <citation type="submission" date="2018-11" db="EMBL/GenBank/DDBJ databases">
        <title>Whole genome sequence of Streptomyces paromomycinus NBRC 15454(T).</title>
        <authorList>
            <person name="Komaki H."/>
            <person name="Tamura T."/>
        </authorList>
    </citation>
    <scope>NUCLEOTIDE SEQUENCE [LARGE SCALE GENOMIC DNA]</scope>
    <source>
        <strain evidence="7 8">NBRC 15454</strain>
    </source>
</reference>
<dbReference type="PANTHER" id="PTHR43712">
    <property type="entry name" value="PUTATIVE (AFU_ORTHOLOGUE AFUA_4G14580)-RELATED"/>
    <property type="match status" value="1"/>
</dbReference>
<proteinExistence type="predicted"/>
<sequence>MLNSGETAAEPARNGAGRTPAEVLMGLVWGSTASAAVTAAAALGVADHLAGSPLSGAEVADRAGTDPDATRRLLRALAALGLVTEESPDRFALTEVGALLRSDVPGSYRAAAKVFGDETLWQGSRGMVHSVRTGEPALPHFLGAGLFDHLRRDAGAYAEFNDAMGQASRTVVPALVGHVDFTPFRTVVDIGGGDGTLLAGVLRAHPDVRGVVFDTAEGVAAAAATLGAAGVAERAEIRTGDFFAGVPAAGDLYVLKNILHDWETPDCARILTRCREAIAPQGRLMIVAQVLPDVAAPGQWVPSHLNDLTMLVNLGGRERTGAEYGALLEASGFALTGIDEVPGSGGFSVVHAVPGPSPAVR</sequence>
<evidence type="ECO:0000256" key="2">
    <source>
        <dbReference type="ARBA" id="ARBA00022679"/>
    </source>
</evidence>
<dbReference type="Gene3D" id="3.40.50.150">
    <property type="entry name" value="Vaccinia Virus protein VP39"/>
    <property type="match status" value="1"/>
</dbReference>
<evidence type="ECO:0000259" key="5">
    <source>
        <dbReference type="Pfam" id="PF00891"/>
    </source>
</evidence>
<keyword evidence="3" id="KW-0949">S-adenosyl-L-methionine</keyword>
<dbReference type="GO" id="GO:0032259">
    <property type="term" value="P:methylation"/>
    <property type="evidence" value="ECO:0007669"/>
    <property type="project" value="UniProtKB-KW"/>
</dbReference>